<reference evidence="1" key="1">
    <citation type="submission" date="2023-05" db="EMBL/GenBank/DDBJ databases">
        <title>Nepenthes gracilis genome sequencing.</title>
        <authorList>
            <person name="Fukushima K."/>
        </authorList>
    </citation>
    <scope>NUCLEOTIDE SEQUENCE</scope>
    <source>
        <strain evidence="1">SING2019-196</strain>
    </source>
</reference>
<accession>A0AAD3TK57</accession>
<dbReference type="Proteomes" id="UP001279734">
    <property type="component" value="Unassembled WGS sequence"/>
</dbReference>
<protein>
    <submittedName>
        <fullName evidence="1">Uncharacterized protein</fullName>
    </submittedName>
</protein>
<dbReference type="AlphaFoldDB" id="A0AAD3TK57"/>
<evidence type="ECO:0000313" key="2">
    <source>
        <dbReference type="Proteomes" id="UP001279734"/>
    </source>
</evidence>
<keyword evidence="2" id="KW-1185">Reference proteome</keyword>
<comment type="caution">
    <text evidence="1">The sequence shown here is derived from an EMBL/GenBank/DDBJ whole genome shotgun (WGS) entry which is preliminary data.</text>
</comment>
<evidence type="ECO:0000313" key="1">
    <source>
        <dbReference type="EMBL" id="GMH30634.1"/>
    </source>
</evidence>
<name>A0AAD3TK57_NEPGR</name>
<dbReference type="EMBL" id="BSYO01000038">
    <property type="protein sequence ID" value="GMH30634.1"/>
    <property type="molecule type" value="Genomic_DNA"/>
</dbReference>
<proteinExistence type="predicted"/>
<sequence>MATGSSCSLSWKPAKSASWHSRSWTSGPRPVVMFLVSLWPREMKQLLEDFLGKSPSGLFKRLIALISHLRACLSFSSSFELCLLCSSAFMAPGVRDITSTVTLDKLTEIRAQYQIPESMAMMIPEPHDRALYPPDGLSSVYEAHLKGGLRFRSGGAL</sequence>
<organism evidence="1 2">
    <name type="scientific">Nepenthes gracilis</name>
    <name type="common">Slender pitcher plant</name>
    <dbReference type="NCBI Taxonomy" id="150966"/>
    <lineage>
        <taxon>Eukaryota</taxon>
        <taxon>Viridiplantae</taxon>
        <taxon>Streptophyta</taxon>
        <taxon>Embryophyta</taxon>
        <taxon>Tracheophyta</taxon>
        <taxon>Spermatophyta</taxon>
        <taxon>Magnoliopsida</taxon>
        <taxon>eudicotyledons</taxon>
        <taxon>Gunneridae</taxon>
        <taxon>Pentapetalae</taxon>
        <taxon>Caryophyllales</taxon>
        <taxon>Nepenthaceae</taxon>
        <taxon>Nepenthes</taxon>
    </lineage>
</organism>
<gene>
    <name evidence="1" type="ORF">Nepgr_032477</name>
</gene>